<dbReference type="NCBIfam" id="NF009389">
    <property type="entry name" value="PRK12748.1"/>
    <property type="match status" value="1"/>
</dbReference>
<reference evidence="3 4" key="1">
    <citation type="submission" date="2018-07" db="EMBL/GenBank/DDBJ databases">
        <title>Genomic Encyclopedia of Type Strains, Phase IV (KMG-IV): sequencing the most valuable type-strain genomes for metagenomic binning, comparative biology and taxonomic classification.</title>
        <authorList>
            <person name="Goeker M."/>
        </authorList>
    </citation>
    <scope>NUCLEOTIDE SEQUENCE [LARGE SCALE GENOMIC DNA]</scope>
    <source>
        <strain evidence="3 4">DSM 25281</strain>
    </source>
</reference>
<dbReference type="RefSeq" id="WP_245948440.1">
    <property type="nucleotide sequence ID" value="NZ_QQAY01000004.1"/>
</dbReference>
<dbReference type="Proteomes" id="UP000255326">
    <property type="component" value="Unassembled WGS sequence"/>
</dbReference>
<name>A0A370GHM8_9BACI</name>
<dbReference type="PRINTS" id="PR00080">
    <property type="entry name" value="SDRFAMILY"/>
</dbReference>
<dbReference type="PANTHER" id="PTHR48107:SF7">
    <property type="entry name" value="RE15974P"/>
    <property type="match status" value="1"/>
</dbReference>
<dbReference type="GO" id="GO:0016614">
    <property type="term" value="F:oxidoreductase activity, acting on CH-OH group of donors"/>
    <property type="evidence" value="ECO:0007669"/>
    <property type="project" value="UniProtKB-ARBA"/>
</dbReference>
<dbReference type="CDD" id="cd05233">
    <property type="entry name" value="SDR_c"/>
    <property type="match status" value="1"/>
</dbReference>
<evidence type="ECO:0000313" key="3">
    <source>
        <dbReference type="EMBL" id="RDI43157.1"/>
    </source>
</evidence>
<dbReference type="InterPro" id="IPR036291">
    <property type="entry name" value="NAD(P)-bd_dom_sf"/>
</dbReference>
<dbReference type="SUPFAM" id="SSF51735">
    <property type="entry name" value="NAD(P)-binding Rossmann-fold domains"/>
    <property type="match status" value="1"/>
</dbReference>
<dbReference type="PANTHER" id="PTHR48107">
    <property type="entry name" value="NADPH-DEPENDENT ALDEHYDE REDUCTASE-LIKE PROTEIN, CHLOROPLASTIC-RELATED"/>
    <property type="match status" value="1"/>
</dbReference>
<accession>A0A370GHM8</accession>
<dbReference type="InterPro" id="IPR002347">
    <property type="entry name" value="SDR_fam"/>
</dbReference>
<dbReference type="AlphaFoldDB" id="A0A370GHM8"/>
<keyword evidence="2" id="KW-0560">Oxidoreductase</keyword>
<comment type="similarity">
    <text evidence="1">Belongs to the short-chain dehydrogenases/reductases (SDR) family.</text>
</comment>
<dbReference type="EMBL" id="QQAY01000004">
    <property type="protein sequence ID" value="RDI43157.1"/>
    <property type="molecule type" value="Genomic_DNA"/>
</dbReference>
<sequence length="269" mass="29727">MKSEWGNLMKIYGDRALNQMAIVTGATRMVGIGAAICLALADKGFDILYTYWPSYDRIHHDEYSQNEHEKLLELLLEKGVKAEGIEIDLSCRDAYKDIMDRANQFESKLCVLVNNAAYSTRSNYEELDAEELDRHYFVNIRNTALLSSEFCKNISFGVRGKIINMTSGQSLGAMPGELAYAASKGAVEAFTKTLAAEAAPKGITVNAVNPGPTDTGWMTEEIKRELNGRFPFGRPGQPMDAARLVAFLASPEAEWITGQVIHSEGGFLR</sequence>
<proteinExistence type="inferred from homology"/>
<dbReference type="InterPro" id="IPR020904">
    <property type="entry name" value="Sc_DH/Rdtase_CS"/>
</dbReference>
<keyword evidence="4" id="KW-1185">Reference proteome</keyword>
<gene>
    <name evidence="3" type="ORF">DFR59_104211</name>
</gene>
<protein>
    <submittedName>
        <fullName evidence="3">3-oxoacyl-[acyl-carrier protein] reductase</fullName>
    </submittedName>
</protein>
<organism evidence="3 4">
    <name type="scientific">Falsibacillus pallidus</name>
    <dbReference type="NCBI Taxonomy" id="493781"/>
    <lineage>
        <taxon>Bacteria</taxon>
        <taxon>Bacillati</taxon>
        <taxon>Bacillota</taxon>
        <taxon>Bacilli</taxon>
        <taxon>Bacillales</taxon>
        <taxon>Bacillaceae</taxon>
        <taxon>Falsibacillus</taxon>
    </lineage>
</organism>
<comment type="caution">
    <text evidence="3">The sequence shown here is derived from an EMBL/GenBank/DDBJ whole genome shotgun (WGS) entry which is preliminary data.</text>
</comment>
<dbReference type="Pfam" id="PF13561">
    <property type="entry name" value="adh_short_C2"/>
    <property type="match status" value="1"/>
</dbReference>
<evidence type="ECO:0000256" key="2">
    <source>
        <dbReference type="ARBA" id="ARBA00023002"/>
    </source>
</evidence>
<dbReference type="PRINTS" id="PR00081">
    <property type="entry name" value="GDHRDH"/>
</dbReference>
<dbReference type="PROSITE" id="PS00061">
    <property type="entry name" value="ADH_SHORT"/>
    <property type="match status" value="1"/>
</dbReference>
<dbReference type="Gene3D" id="3.40.50.720">
    <property type="entry name" value="NAD(P)-binding Rossmann-like Domain"/>
    <property type="match status" value="1"/>
</dbReference>
<evidence type="ECO:0000313" key="4">
    <source>
        <dbReference type="Proteomes" id="UP000255326"/>
    </source>
</evidence>
<evidence type="ECO:0000256" key="1">
    <source>
        <dbReference type="ARBA" id="ARBA00006484"/>
    </source>
</evidence>